<dbReference type="SUPFAM" id="SSF56219">
    <property type="entry name" value="DNase I-like"/>
    <property type="match status" value="1"/>
</dbReference>
<reference evidence="2 3" key="1">
    <citation type="submission" date="2019-10" db="EMBL/GenBank/DDBJ databases">
        <title>Nocardioides novel species isolated from the excrement of Marmot.</title>
        <authorList>
            <person name="Zhang G."/>
        </authorList>
    </citation>
    <scope>NUCLEOTIDE SEQUENCE [LARGE SCALE GENOMIC DNA]</scope>
    <source>
        <strain evidence="3">zg-579</strain>
    </source>
</reference>
<dbReference type="AlphaFoldDB" id="A0A6I3JGX1"/>
<organism evidence="2 3">
    <name type="scientific">Nocardioides marmotae</name>
    <dbReference type="NCBI Taxonomy" id="2663857"/>
    <lineage>
        <taxon>Bacteria</taxon>
        <taxon>Bacillati</taxon>
        <taxon>Actinomycetota</taxon>
        <taxon>Actinomycetes</taxon>
        <taxon>Propionibacteriales</taxon>
        <taxon>Nocardioidaceae</taxon>
        <taxon>Nocardioides</taxon>
    </lineage>
</organism>
<protein>
    <recommendedName>
        <fullName evidence="1">Endonuclease/exonuclease/phosphatase domain-containing protein</fullName>
    </recommendedName>
</protein>
<dbReference type="RefSeq" id="WP_154617148.1">
    <property type="nucleotide sequence ID" value="NZ_CP053660.1"/>
</dbReference>
<evidence type="ECO:0000313" key="3">
    <source>
        <dbReference type="Proteomes" id="UP000433406"/>
    </source>
</evidence>
<sequence length="212" mass="22798">MRIATWNLEGKWTPRHQRLTMSLRADLLLLTEVLATVEIPGLNIHLTEGEMQPGRRWAAVAAEAPMRPLPDPHGATALAEIDGLRVASSILPWRNGGGAPPWAGRDQGSRTAAAVTSIRTAAPVVWGGDWNHELTGRLYAGSKDGRTSIHGALDYLGLSAPTDAAPHRLPGARTIDHVAVPAFWNVTAVEHVSAIVDGLELSDHDVYVVEIE</sequence>
<dbReference type="Proteomes" id="UP000433406">
    <property type="component" value="Unassembled WGS sequence"/>
</dbReference>
<keyword evidence="3" id="KW-1185">Reference proteome</keyword>
<dbReference type="EMBL" id="WLCI01000021">
    <property type="protein sequence ID" value="MTB97295.1"/>
    <property type="molecule type" value="Genomic_DNA"/>
</dbReference>
<evidence type="ECO:0000259" key="1">
    <source>
        <dbReference type="Pfam" id="PF03372"/>
    </source>
</evidence>
<dbReference type="InterPro" id="IPR036691">
    <property type="entry name" value="Endo/exonu/phosph_ase_sf"/>
</dbReference>
<comment type="caution">
    <text evidence="2">The sequence shown here is derived from an EMBL/GenBank/DDBJ whole genome shotgun (WGS) entry which is preliminary data.</text>
</comment>
<proteinExistence type="predicted"/>
<evidence type="ECO:0000313" key="2">
    <source>
        <dbReference type="EMBL" id="MTB97295.1"/>
    </source>
</evidence>
<dbReference type="GO" id="GO:0003824">
    <property type="term" value="F:catalytic activity"/>
    <property type="evidence" value="ECO:0007669"/>
    <property type="project" value="InterPro"/>
</dbReference>
<dbReference type="Gene3D" id="3.60.10.10">
    <property type="entry name" value="Endonuclease/exonuclease/phosphatase"/>
    <property type="match status" value="1"/>
</dbReference>
<accession>A0A6I3JGX1</accession>
<dbReference type="Pfam" id="PF03372">
    <property type="entry name" value="Exo_endo_phos"/>
    <property type="match status" value="1"/>
</dbReference>
<gene>
    <name evidence="2" type="ORF">GGQ22_19705</name>
</gene>
<name>A0A6I3JGX1_9ACTN</name>
<dbReference type="InterPro" id="IPR005135">
    <property type="entry name" value="Endo/exonuclease/phosphatase"/>
</dbReference>
<feature type="domain" description="Endonuclease/exonuclease/phosphatase" evidence="1">
    <location>
        <begin position="4"/>
        <end position="204"/>
    </location>
</feature>